<gene>
    <name evidence="1" type="ORF">CIPAW_15G159800</name>
</gene>
<protein>
    <submittedName>
        <fullName evidence="1">Uncharacterized protein</fullName>
    </submittedName>
</protein>
<organism evidence="1 2">
    <name type="scientific">Carya illinoinensis</name>
    <name type="common">Pecan</name>
    <dbReference type="NCBI Taxonomy" id="32201"/>
    <lineage>
        <taxon>Eukaryota</taxon>
        <taxon>Viridiplantae</taxon>
        <taxon>Streptophyta</taxon>
        <taxon>Embryophyta</taxon>
        <taxon>Tracheophyta</taxon>
        <taxon>Spermatophyta</taxon>
        <taxon>Magnoliopsida</taxon>
        <taxon>eudicotyledons</taxon>
        <taxon>Gunneridae</taxon>
        <taxon>Pentapetalae</taxon>
        <taxon>rosids</taxon>
        <taxon>fabids</taxon>
        <taxon>Fagales</taxon>
        <taxon>Juglandaceae</taxon>
        <taxon>Carya</taxon>
    </lineage>
</organism>
<name>A0A8T1NDI7_CARIL</name>
<dbReference type="EMBL" id="CM031823">
    <property type="protein sequence ID" value="KAG6627871.1"/>
    <property type="molecule type" value="Genomic_DNA"/>
</dbReference>
<evidence type="ECO:0000313" key="2">
    <source>
        <dbReference type="Proteomes" id="UP000811609"/>
    </source>
</evidence>
<sequence>MPDFFCKFNGCTGAFVNKEGCLLWLMKTTTPIPTVAIVASMTITRILGIEPSSQLPIGIPHSSKFPAIDRTNHHCLNVFTHVFTHIYPCIYAYAGFRHCFMWVFSSLED</sequence>
<accession>A0A8T1NDI7</accession>
<reference evidence="1" key="1">
    <citation type="submission" date="2020-12" db="EMBL/GenBank/DDBJ databases">
        <title>WGS assembly of Carya illinoinensis cv. Pawnee.</title>
        <authorList>
            <person name="Platts A."/>
            <person name="Shu S."/>
            <person name="Wright S."/>
            <person name="Barry K."/>
            <person name="Edger P."/>
            <person name="Pires J.C."/>
            <person name="Schmutz J."/>
        </authorList>
    </citation>
    <scope>NUCLEOTIDE SEQUENCE</scope>
    <source>
        <tissue evidence="1">Leaf</tissue>
    </source>
</reference>
<dbReference type="Proteomes" id="UP000811609">
    <property type="component" value="Chromosome 15"/>
</dbReference>
<proteinExistence type="predicted"/>
<dbReference type="AlphaFoldDB" id="A0A8T1NDI7"/>
<comment type="caution">
    <text evidence="1">The sequence shown here is derived from an EMBL/GenBank/DDBJ whole genome shotgun (WGS) entry which is preliminary data.</text>
</comment>
<evidence type="ECO:0000313" key="1">
    <source>
        <dbReference type="EMBL" id="KAG6627871.1"/>
    </source>
</evidence>
<keyword evidence="2" id="KW-1185">Reference proteome</keyword>